<accession>A0A2M8PCY6</accession>
<comment type="caution">
    <text evidence="4">The sequence shown here is derived from an EMBL/GenBank/DDBJ whole genome shotgun (WGS) entry which is preliminary data.</text>
</comment>
<dbReference type="CDD" id="cd02440">
    <property type="entry name" value="AdoMet_MTases"/>
    <property type="match status" value="1"/>
</dbReference>
<dbReference type="PANTHER" id="PTHR43861:SF1">
    <property type="entry name" value="TRANS-ACONITATE 2-METHYLTRANSFERASE"/>
    <property type="match status" value="1"/>
</dbReference>
<dbReference type="GO" id="GO:0008168">
    <property type="term" value="F:methyltransferase activity"/>
    <property type="evidence" value="ECO:0007669"/>
    <property type="project" value="UniProtKB-KW"/>
</dbReference>
<dbReference type="InterPro" id="IPR041698">
    <property type="entry name" value="Methyltransf_25"/>
</dbReference>
<dbReference type="InterPro" id="IPR029063">
    <property type="entry name" value="SAM-dependent_MTases_sf"/>
</dbReference>
<dbReference type="GO" id="GO:0032259">
    <property type="term" value="P:methylation"/>
    <property type="evidence" value="ECO:0007669"/>
    <property type="project" value="UniProtKB-KW"/>
</dbReference>
<dbReference type="Gene3D" id="3.40.50.150">
    <property type="entry name" value="Vaccinia Virus protein VP39"/>
    <property type="match status" value="1"/>
</dbReference>
<sequence>MSPNAQVEPFTALADVYKIGGLSAYSETLAPRVLDFLYDSGWQGSRMLDLATGIGEVPCWFASQNVRAVGVDSSAAMLRHARQLAESRGLAASFVQADIRTYTAEQPADLVLCIGGSLNYLPSLNDLSAVFRVAAAACAPNKLFIFDLLTIHGLARTPAERILSDGERHFIATRNAFSYETLSLSAHYTIFHYSSAWQRAEERHIIRGYPVQAVQRLLSGAGFSLEQSLTLDFAPITAATDEDMLLFVARRT</sequence>
<protein>
    <recommendedName>
        <fullName evidence="3">Methyltransferase domain-containing protein</fullName>
    </recommendedName>
</protein>
<evidence type="ECO:0000256" key="1">
    <source>
        <dbReference type="ARBA" id="ARBA00022603"/>
    </source>
</evidence>
<dbReference type="Proteomes" id="UP000229681">
    <property type="component" value="Unassembled WGS sequence"/>
</dbReference>
<evidence type="ECO:0000313" key="5">
    <source>
        <dbReference type="Proteomes" id="UP000229681"/>
    </source>
</evidence>
<proteinExistence type="predicted"/>
<keyword evidence="2" id="KW-0808">Transferase</keyword>
<dbReference type="SUPFAM" id="SSF53335">
    <property type="entry name" value="S-adenosyl-L-methionine-dependent methyltransferases"/>
    <property type="match status" value="1"/>
</dbReference>
<feature type="domain" description="Methyltransferase" evidence="3">
    <location>
        <begin position="48"/>
        <end position="140"/>
    </location>
</feature>
<evidence type="ECO:0000259" key="3">
    <source>
        <dbReference type="Pfam" id="PF13649"/>
    </source>
</evidence>
<dbReference type="Pfam" id="PF13649">
    <property type="entry name" value="Methyltransf_25"/>
    <property type="match status" value="1"/>
</dbReference>
<evidence type="ECO:0000313" key="4">
    <source>
        <dbReference type="EMBL" id="PJF35412.1"/>
    </source>
</evidence>
<dbReference type="PANTHER" id="PTHR43861">
    <property type="entry name" value="TRANS-ACONITATE 2-METHYLTRANSFERASE-RELATED"/>
    <property type="match status" value="1"/>
</dbReference>
<keyword evidence="1" id="KW-0489">Methyltransferase</keyword>
<organism evidence="4 5">
    <name type="scientific">Candidatus Thermofonsia Clade 1 bacterium</name>
    <dbReference type="NCBI Taxonomy" id="2364210"/>
    <lineage>
        <taxon>Bacteria</taxon>
        <taxon>Bacillati</taxon>
        <taxon>Chloroflexota</taxon>
        <taxon>Candidatus Thermofontia</taxon>
        <taxon>Candidatus Thermofonsia Clade 1</taxon>
    </lineage>
</organism>
<gene>
    <name evidence="4" type="ORF">CUN49_10700</name>
</gene>
<dbReference type="EMBL" id="PGTM01000159">
    <property type="protein sequence ID" value="PJF35412.1"/>
    <property type="molecule type" value="Genomic_DNA"/>
</dbReference>
<reference evidence="4 5" key="1">
    <citation type="submission" date="2017-11" db="EMBL/GenBank/DDBJ databases">
        <title>Evolution of Phototrophy in the Chloroflexi Phylum Driven by Horizontal Gene Transfer.</title>
        <authorList>
            <person name="Ward L.M."/>
            <person name="Hemp J."/>
            <person name="Shih P.M."/>
            <person name="Mcglynn S.E."/>
            <person name="Fischer W."/>
        </authorList>
    </citation>
    <scope>NUCLEOTIDE SEQUENCE [LARGE SCALE GENOMIC DNA]</scope>
    <source>
        <strain evidence="4">JP3_13</strain>
    </source>
</reference>
<evidence type="ECO:0000256" key="2">
    <source>
        <dbReference type="ARBA" id="ARBA00022679"/>
    </source>
</evidence>
<dbReference type="AlphaFoldDB" id="A0A2M8PCY6"/>
<dbReference type="Gene3D" id="2.20.25.110">
    <property type="entry name" value="S-adenosyl-L-methionine-dependent methyltransferases"/>
    <property type="match status" value="1"/>
</dbReference>
<name>A0A2M8PCY6_9CHLR</name>